<evidence type="ECO:0000313" key="8">
    <source>
        <dbReference type="Proteomes" id="UP001345219"/>
    </source>
</evidence>
<dbReference type="Pfam" id="PF04117">
    <property type="entry name" value="Mpv17_PMP22"/>
    <property type="match status" value="1"/>
</dbReference>
<comment type="subcellular location">
    <subcellularLocation>
        <location evidence="1">Membrane</location>
        <topology evidence="1">Multi-pass membrane protein</topology>
    </subcellularLocation>
</comment>
<keyword evidence="5 6" id="KW-0472">Membrane</keyword>
<dbReference type="InterPro" id="IPR007248">
    <property type="entry name" value="Mpv17_PMP22"/>
</dbReference>
<dbReference type="PANTHER" id="PTHR11266:SF18">
    <property type="entry name" value="OS12G0508100 PROTEIN"/>
    <property type="match status" value="1"/>
</dbReference>
<dbReference type="EMBL" id="JAXIOK010000002">
    <property type="protein sequence ID" value="KAK4777577.1"/>
    <property type="molecule type" value="Genomic_DNA"/>
</dbReference>
<proteinExistence type="inferred from homology"/>
<comment type="similarity">
    <text evidence="2 6">Belongs to the peroxisomal membrane protein PXMP2/4 family.</text>
</comment>
<dbReference type="PANTHER" id="PTHR11266">
    <property type="entry name" value="PEROXISOMAL MEMBRANE PROTEIN 2, PXMP2 MPV17"/>
    <property type="match status" value="1"/>
</dbReference>
<evidence type="ECO:0000256" key="4">
    <source>
        <dbReference type="ARBA" id="ARBA00022989"/>
    </source>
</evidence>
<evidence type="ECO:0000313" key="7">
    <source>
        <dbReference type="EMBL" id="KAK4777577.1"/>
    </source>
</evidence>
<evidence type="ECO:0000256" key="5">
    <source>
        <dbReference type="ARBA" id="ARBA00023136"/>
    </source>
</evidence>
<dbReference type="AlphaFoldDB" id="A0AAN7LAW1"/>
<accession>A0AAN7LAW1</accession>
<evidence type="ECO:0000256" key="3">
    <source>
        <dbReference type="ARBA" id="ARBA00022692"/>
    </source>
</evidence>
<keyword evidence="4 6" id="KW-1133">Transmembrane helix</keyword>
<evidence type="ECO:0008006" key="9">
    <source>
        <dbReference type="Google" id="ProtNLM"/>
    </source>
</evidence>
<name>A0AAN7LAW1_9MYRT</name>
<keyword evidence="3 6" id="KW-0812">Transmembrane</keyword>
<sequence length="280" mass="32429">MMKGENPSTLCCQCTPQFCKLQRRSPVLLRTLQQKQGHSLVNHQVSQCHLLPRSHIQNRHYFGKFFNFPRNVRECYDFIPSALSFSAAASWFKVGPVEWYLGMVKSRPVFTKSVTCALIYLTADLSSQMISKEEADSYDIERMLRMAGYGMVILGPSLHYWFNLVSRLFPKRDLVSSVMKMVMGQTIYGPIVTVIFFYMNSMLQGESGEEIIARLKRDLVPTLVSGIIYWPMCDFITFKFIPIHLQPLISNLFAYLWTVYLSYMASLEKVDIASWLITYW</sequence>
<protein>
    <recommendedName>
        <fullName evidence="9">PXMP2/4 family protein 4</fullName>
    </recommendedName>
</protein>
<comment type="caution">
    <text evidence="7">The sequence shown here is derived from an EMBL/GenBank/DDBJ whole genome shotgun (WGS) entry which is preliminary data.</text>
</comment>
<keyword evidence="8" id="KW-1185">Reference proteome</keyword>
<feature type="transmembrane region" description="Helical" evidence="6">
    <location>
        <begin position="146"/>
        <end position="162"/>
    </location>
</feature>
<evidence type="ECO:0000256" key="2">
    <source>
        <dbReference type="ARBA" id="ARBA00006824"/>
    </source>
</evidence>
<gene>
    <name evidence="7" type="ORF">SAY87_017764</name>
</gene>
<feature type="transmembrane region" description="Helical" evidence="6">
    <location>
        <begin position="219"/>
        <end position="242"/>
    </location>
</feature>
<evidence type="ECO:0000256" key="6">
    <source>
        <dbReference type="RuleBase" id="RU363053"/>
    </source>
</evidence>
<dbReference type="GO" id="GO:0005737">
    <property type="term" value="C:cytoplasm"/>
    <property type="evidence" value="ECO:0007669"/>
    <property type="project" value="TreeGrafter"/>
</dbReference>
<feature type="transmembrane region" description="Helical" evidence="6">
    <location>
        <begin position="248"/>
        <end position="267"/>
    </location>
</feature>
<evidence type="ECO:0000256" key="1">
    <source>
        <dbReference type="ARBA" id="ARBA00004141"/>
    </source>
</evidence>
<organism evidence="7 8">
    <name type="scientific">Trapa incisa</name>
    <dbReference type="NCBI Taxonomy" id="236973"/>
    <lineage>
        <taxon>Eukaryota</taxon>
        <taxon>Viridiplantae</taxon>
        <taxon>Streptophyta</taxon>
        <taxon>Embryophyta</taxon>
        <taxon>Tracheophyta</taxon>
        <taxon>Spermatophyta</taxon>
        <taxon>Magnoliopsida</taxon>
        <taxon>eudicotyledons</taxon>
        <taxon>Gunneridae</taxon>
        <taxon>Pentapetalae</taxon>
        <taxon>rosids</taxon>
        <taxon>malvids</taxon>
        <taxon>Myrtales</taxon>
        <taxon>Lythraceae</taxon>
        <taxon>Trapa</taxon>
    </lineage>
</organism>
<dbReference type="GO" id="GO:0016020">
    <property type="term" value="C:membrane"/>
    <property type="evidence" value="ECO:0007669"/>
    <property type="project" value="UniProtKB-SubCell"/>
</dbReference>
<dbReference type="Proteomes" id="UP001345219">
    <property type="component" value="Chromosome 14"/>
</dbReference>
<feature type="transmembrane region" description="Helical" evidence="6">
    <location>
        <begin position="182"/>
        <end position="199"/>
    </location>
</feature>
<reference evidence="7 8" key="1">
    <citation type="journal article" date="2023" name="Hortic Res">
        <title>Pangenome of water caltrop reveals structural variations and asymmetric subgenome divergence after allopolyploidization.</title>
        <authorList>
            <person name="Zhang X."/>
            <person name="Chen Y."/>
            <person name="Wang L."/>
            <person name="Yuan Y."/>
            <person name="Fang M."/>
            <person name="Shi L."/>
            <person name="Lu R."/>
            <person name="Comes H.P."/>
            <person name="Ma Y."/>
            <person name="Chen Y."/>
            <person name="Huang G."/>
            <person name="Zhou Y."/>
            <person name="Zheng Z."/>
            <person name="Qiu Y."/>
        </authorList>
    </citation>
    <scope>NUCLEOTIDE SEQUENCE [LARGE SCALE GENOMIC DNA]</scope>
    <source>
        <tissue evidence="7">Roots</tissue>
    </source>
</reference>